<gene>
    <name evidence="1" type="ORF">QSV35_17140</name>
</gene>
<proteinExistence type="predicted"/>
<evidence type="ECO:0000313" key="2">
    <source>
        <dbReference type="Proteomes" id="UP001235064"/>
    </source>
</evidence>
<reference evidence="1 2" key="1">
    <citation type="submission" date="2023-06" db="EMBL/GenBank/DDBJ databases">
        <title>Microbacterium sp. nov., isolated from a waste landfill.</title>
        <authorList>
            <person name="Wen W."/>
        </authorList>
    </citation>
    <scope>NUCLEOTIDE SEQUENCE [LARGE SCALE GENOMIC DNA]</scope>
    <source>
        <strain evidence="1 2">ASV49</strain>
    </source>
</reference>
<evidence type="ECO:0000313" key="1">
    <source>
        <dbReference type="EMBL" id="MDL9981061.1"/>
    </source>
</evidence>
<sequence length="210" mass="21866">MRGRMRSRIAAIAATLIVVAGAGIVATGSASADASAGTLGMSAMPGMGPATGQAHQSQLDPVRNALAVYADFGGAARLADYPTGPVPKVSGPQAGQTCIVDPAGSGAMGEHYVNLANVTDGTIDAMHPEALIYEPHPDGSRVLVGVEYIVFQSQWNATHHSPPRLFGQTFMSFDASNPFGLPAYYALHAWLWRADPSGTFAMYNPAVHCP</sequence>
<protein>
    <submittedName>
        <fullName evidence="1">Uncharacterized protein</fullName>
    </submittedName>
</protein>
<organism evidence="1 2">
    <name type="scientific">Microbacterium candidum</name>
    <dbReference type="NCBI Taxonomy" id="3041922"/>
    <lineage>
        <taxon>Bacteria</taxon>
        <taxon>Bacillati</taxon>
        <taxon>Actinomycetota</taxon>
        <taxon>Actinomycetes</taxon>
        <taxon>Micrococcales</taxon>
        <taxon>Microbacteriaceae</taxon>
        <taxon>Microbacterium</taxon>
    </lineage>
</organism>
<name>A0ABT7N319_9MICO</name>
<comment type="caution">
    <text evidence="1">The sequence shown here is derived from an EMBL/GenBank/DDBJ whole genome shotgun (WGS) entry which is preliminary data.</text>
</comment>
<dbReference type="EMBL" id="JASXSZ010000006">
    <property type="protein sequence ID" value="MDL9981061.1"/>
    <property type="molecule type" value="Genomic_DNA"/>
</dbReference>
<dbReference type="RefSeq" id="WP_286290049.1">
    <property type="nucleotide sequence ID" value="NZ_JASXSZ010000006.1"/>
</dbReference>
<dbReference type="Proteomes" id="UP001235064">
    <property type="component" value="Unassembled WGS sequence"/>
</dbReference>
<keyword evidence="2" id="KW-1185">Reference proteome</keyword>
<accession>A0ABT7N319</accession>